<feature type="signal peptide" evidence="1">
    <location>
        <begin position="1"/>
        <end position="21"/>
    </location>
</feature>
<protein>
    <recommendedName>
        <fullName evidence="4">CC domain-containing protein</fullName>
    </recommendedName>
</protein>
<evidence type="ECO:0000256" key="1">
    <source>
        <dbReference type="SAM" id="SignalP"/>
    </source>
</evidence>
<sequence length="110" mass="11848">MKSLTLIVMFLVGFVAPVAIPLPFKNKNLPSRTGQSSPQIPHRGFIKTRKITKCRANVDCSPGVCYDGICLDSDQYGPGVVIPPESDPRCRNNTDCNPGTCSQGICIAPI</sequence>
<feature type="chain" id="PRO_5024800290" description="CC domain-containing protein" evidence="1">
    <location>
        <begin position="22"/>
        <end position="110"/>
    </location>
</feature>
<dbReference type="VEuPathDB" id="FungiDB:BDV34DRAFT_227677"/>
<dbReference type="AlphaFoldDB" id="A0A5N6DD65"/>
<reference evidence="2 3" key="1">
    <citation type="submission" date="2019-04" db="EMBL/GenBank/DDBJ databases">
        <title>Fungal friends and foes A comparative genomics study of 23 Aspergillus species from section Flavi.</title>
        <authorList>
            <consortium name="DOE Joint Genome Institute"/>
            <person name="Kjaerbolling I."/>
            <person name="Vesth T.C."/>
            <person name="Frisvad J.C."/>
            <person name="Nybo J.L."/>
            <person name="Theobald S."/>
            <person name="Kildgaard S."/>
            <person name="Petersen T.I."/>
            <person name="Kuo A."/>
            <person name="Sato A."/>
            <person name="Lyhne E.K."/>
            <person name="Kogle M.E."/>
            <person name="Wiebenga A."/>
            <person name="Kun R.S."/>
            <person name="Lubbers R.J."/>
            <person name="Makela M.R."/>
            <person name="Barry K."/>
            <person name="Chovatia M."/>
            <person name="Clum A."/>
            <person name="Daum C."/>
            <person name="Haridas S."/>
            <person name="He G."/>
            <person name="LaButti K."/>
            <person name="Lipzen A."/>
            <person name="Mondo S."/>
            <person name="Pangilinan J."/>
            <person name="Riley R."/>
            <person name="Salamov A."/>
            <person name="Simmons B.A."/>
            <person name="Magnuson J.K."/>
            <person name="Henrissat B."/>
            <person name="Mortensen U.H."/>
            <person name="Larsen T.O."/>
            <person name="De vries R.P."/>
            <person name="Grigoriev I.V."/>
            <person name="Machida M."/>
            <person name="Baker S.E."/>
            <person name="Andersen M.R."/>
        </authorList>
    </citation>
    <scope>NUCLEOTIDE SEQUENCE [LARGE SCALE GENOMIC DNA]</scope>
    <source>
        <strain evidence="2 3">CBS 117618</strain>
    </source>
</reference>
<organism evidence="2 3">
    <name type="scientific">Aspergillus parasiticus</name>
    <dbReference type="NCBI Taxonomy" id="5067"/>
    <lineage>
        <taxon>Eukaryota</taxon>
        <taxon>Fungi</taxon>
        <taxon>Dikarya</taxon>
        <taxon>Ascomycota</taxon>
        <taxon>Pezizomycotina</taxon>
        <taxon>Eurotiomycetes</taxon>
        <taxon>Eurotiomycetidae</taxon>
        <taxon>Eurotiales</taxon>
        <taxon>Aspergillaceae</taxon>
        <taxon>Aspergillus</taxon>
        <taxon>Aspergillus subgen. Circumdati</taxon>
    </lineage>
</organism>
<dbReference type="Proteomes" id="UP000326532">
    <property type="component" value="Unassembled WGS sequence"/>
</dbReference>
<keyword evidence="3" id="KW-1185">Reference proteome</keyword>
<evidence type="ECO:0000313" key="3">
    <source>
        <dbReference type="Proteomes" id="UP000326532"/>
    </source>
</evidence>
<dbReference type="EMBL" id="ML734995">
    <property type="protein sequence ID" value="KAB8203086.1"/>
    <property type="molecule type" value="Genomic_DNA"/>
</dbReference>
<gene>
    <name evidence="2" type="ORF">BDV34DRAFT_227677</name>
</gene>
<name>A0A5N6DD65_ASPPA</name>
<keyword evidence="1" id="KW-0732">Signal</keyword>
<evidence type="ECO:0000313" key="2">
    <source>
        <dbReference type="EMBL" id="KAB8203086.1"/>
    </source>
</evidence>
<proteinExistence type="predicted"/>
<evidence type="ECO:0008006" key="4">
    <source>
        <dbReference type="Google" id="ProtNLM"/>
    </source>
</evidence>
<accession>A0A5N6DD65</accession>